<sequence>MYKFKIGDYVMHKNLGEGYIAALVPPGKMNSKYLVKFGDGSHSTYCREENLTLKEKPIKMKIAVVEFAETPYKKYHFKSDLLLEKGDLVVVDTANGFAVAEVVGFREDSTYATKWVVQKVDVKGHEKRLDQIRKVESLKKELENRRKVVEAEAIHVLMSNIDPEYARIHATLAAMGEM</sequence>
<dbReference type="Proteomes" id="UP000516384">
    <property type="component" value="Plasmid pPlas1"/>
</dbReference>
<protein>
    <submittedName>
        <fullName evidence="2">Uncharacterized protein</fullName>
    </submittedName>
</protein>
<keyword evidence="2" id="KW-0614">Plasmid</keyword>
<name>A0A7H0YH40_9BACL</name>
<gene>
    <name evidence="2" type="ORF">IAQ67_29020</name>
</gene>
<evidence type="ECO:0000313" key="2">
    <source>
        <dbReference type="EMBL" id="QNR70398.1"/>
    </source>
</evidence>
<keyword evidence="1" id="KW-0175">Coiled coil</keyword>
<evidence type="ECO:0000256" key="1">
    <source>
        <dbReference type="SAM" id="Coils"/>
    </source>
</evidence>
<dbReference type="AlphaFoldDB" id="A0A7H0YH40"/>
<geneLocation type="plasmid" evidence="2 3">
    <name>pPlas1</name>
</geneLocation>
<accession>A0A7H0YH40</accession>
<reference evidence="2 3" key="1">
    <citation type="submission" date="2020-09" db="EMBL/GenBank/DDBJ databases">
        <title>Characterization of Paenibacillus peoriae strain ZF390 with broad-spectrum antimicrobial activity as a potential biocontrol agent.</title>
        <authorList>
            <person name="Li L."/>
            <person name="Zhao Y."/>
            <person name="Li B."/>
            <person name="Xie X."/>
        </authorList>
    </citation>
    <scope>NUCLEOTIDE SEQUENCE [LARGE SCALE GENOMIC DNA]</scope>
    <source>
        <strain evidence="2 3">ZF390</strain>
        <plasmid evidence="2 3">pPlas1</plasmid>
    </source>
</reference>
<dbReference type="RefSeq" id="WP_190299705.1">
    <property type="nucleotide sequence ID" value="NZ_CP061173.1"/>
</dbReference>
<dbReference type="EMBL" id="CP061173">
    <property type="protein sequence ID" value="QNR70398.1"/>
    <property type="molecule type" value="Genomic_DNA"/>
</dbReference>
<evidence type="ECO:0000313" key="3">
    <source>
        <dbReference type="Proteomes" id="UP000516384"/>
    </source>
</evidence>
<feature type="coiled-coil region" evidence="1">
    <location>
        <begin position="125"/>
        <end position="152"/>
    </location>
</feature>
<proteinExistence type="predicted"/>
<organism evidence="2 3">
    <name type="scientific">Paenibacillus peoriae</name>
    <dbReference type="NCBI Taxonomy" id="59893"/>
    <lineage>
        <taxon>Bacteria</taxon>
        <taxon>Bacillati</taxon>
        <taxon>Bacillota</taxon>
        <taxon>Bacilli</taxon>
        <taxon>Bacillales</taxon>
        <taxon>Paenibacillaceae</taxon>
        <taxon>Paenibacillus</taxon>
    </lineage>
</organism>